<dbReference type="RefSeq" id="WP_189693673.1">
    <property type="nucleotide sequence ID" value="NZ_BNCM01000006.1"/>
</dbReference>
<sequence>MSEPARAPAVQAVVLVHGMWGAPQDWQWVRDRLAARGVEVVVPDLVSHRVPGAGLLDDVEVVKAALRSLGRGPIVVAGWSYGCDVAGISAAGHESVARLVYVSSVPQPVQPHTRDSSLLDGNPAIVWDEEGQFLPRGGWWNEDPGLTAAARAFLDSHPRRPVGRRTLSDPVPAAAWESIPTTVLLGDSDPFNDQQNVALARQRVADVRIVACNHFIPFNLPDLVADVILEGAAGLTASPRNVLHSRTNRQNSRYSGVKFCTTELF</sequence>
<dbReference type="PANTHER" id="PTHR37017:SF11">
    <property type="entry name" value="ESTERASE_LIPASE_THIOESTERASE DOMAIN-CONTAINING PROTEIN"/>
    <property type="match status" value="1"/>
</dbReference>
<reference evidence="2 3" key="1">
    <citation type="submission" date="2021-01" db="EMBL/GenBank/DDBJ databases">
        <title>Genome public.</title>
        <authorList>
            <person name="Liu C."/>
            <person name="Sun Q."/>
        </authorList>
    </citation>
    <scope>NUCLEOTIDE SEQUENCE [LARGE SCALE GENOMIC DNA]</scope>
    <source>
        <strain evidence="2 3">JC656</strain>
    </source>
</reference>
<dbReference type="Pfam" id="PF12697">
    <property type="entry name" value="Abhydrolase_6"/>
    <property type="match status" value="1"/>
</dbReference>
<name>A0ABS1K6Y7_9MICC</name>
<dbReference type="Gene3D" id="3.40.50.1820">
    <property type="entry name" value="alpha/beta hydrolase"/>
    <property type="match status" value="1"/>
</dbReference>
<dbReference type="InterPro" id="IPR000073">
    <property type="entry name" value="AB_hydrolase_1"/>
</dbReference>
<dbReference type="EMBL" id="JAERRC010000046">
    <property type="protein sequence ID" value="MBL0707223.1"/>
    <property type="molecule type" value="Genomic_DNA"/>
</dbReference>
<dbReference type="InterPro" id="IPR052897">
    <property type="entry name" value="Sec-Metab_Biosynth_Hydrolase"/>
</dbReference>
<evidence type="ECO:0000313" key="3">
    <source>
        <dbReference type="Proteomes" id="UP000639051"/>
    </source>
</evidence>
<evidence type="ECO:0000259" key="1">
    <source>
        <dbReference type="Pfam" id="PF12697"/>
    </source>
</evidence>
<feature type="domain" description="AB hydrolase-1" evidence="1">
    <location>
        <begin position="13"/>
        <end position="227"/>
    </location>
</feature>
<evidence type="ECO:0000313" key="2">
    <source>
        <dbReference type="EMBL" id="MBL0707223.1"/>
    </source>
</evidence>
<dbReference type="PANTHER" id="PTHR37017">
    <property type="entry name" value="AB HYDROLASE-1 DOMAIN-CONTAINING PROTEIN-RELATED"/>
    <property type="match status" value="1"/>
</dbReference>
<organism evidence="2 3">
    <name type="scientific">Sinomonas cellulolyticus</name>
    <dbReference type="NCBI Taxonomy" id="2801916"/>
    <lineage>
        <taxon>Bacteria</taxon>
        <taxon>Bacillati</taxon>
        <taxon>Actinomycetota</taxon>
        <taxon>Actinomycetes</taxon>
        <taxon>Micrococcales</taxon>
        <taxon>Micrococcaceae</taxon>
        <taxon>Sinomonas</taxon>
    </lineage>
</organism>
<dbReference type="InterPro" id="IPR029058">
    <property type="entry name" value="AB_hydrolase_fold"/>
</dbReference>
<keyword evidence="2" id="KW-0378">Hydrolase</keyword>
<dbReference type="GO" id="GO:0016787">
    <property type="term" value="F:hydrolase activity"/>
    <property type="evidence" value="ECO:0007669"/>
    <property type="project" value="UniProtKB-KW"/>
</dbReference>
<protein>
    <submittedName>
        <fullName evidence="2">Alpha/beta hydrolase</fullName>
    </submittedName>
</protein>
<gene>
    <name evidence="2" type="ORF">JJE72_17145</name>
</gene>
<keyword evidence="3" id="KW-1185">Reference proteome</keyword>
<dbReference type="Proteomes" id="UP000639051">
    <property type="component" value="Unassembled WGS sequence"/>
</dbReference>
<proteinExistence type="predicted"/>
<accession>A0ABS1K6Y7</accession>
<comment type="caution">
    <text evidence="2">The sequence shown here is derived from an EMBL/GenBank/DDBJ whole genome shotgun (WGS) entry which is preliminary data.</text>
</comment>
<dbReference type="SUPFAM" id="SSF53474">
    <property type="entry name" value="alpha/beta-Hydrolases"/>
    <property type="match status" value="1"/>
</dbReference>